<evidence type="ECO:0000256" key="6">
    <source>
        <dbReference type="ARBA" id="ARBA00025157"/>
    </source>
</evidence>
<feature type="domain" description="ABC transporter" evidence="7">
    <location>
        <begin position="1"/>
        <end position="222"/>
    </location>
</feature>
<dbReference type="SMART" id="SM00382">
    <property type="entry name" value="AAA"/>
    <property type="match status" value="2"/>
</dbReference>
<dbReference type="InterPro" id="IPR003439">
    <property type="entry name" value="ABC_transporter-like_ATP-bd"/>
</dbReference>
<evidence type="ECO:0000256" key="2">
    <source>
        <dbReference type="ARBA" id="ARBA00005417"/>
    </source>
</evidence>
<dbReference type="KEGG" id="pdl:Pyrde_1421"/>
<gene>
    <name evidence="9" type="ORF">Pdsh_06255</name>
    <name evidence="8" type="ORF">Pyrde_1421</name>
</gene>
<reference evidence="9 11" key="2">
    <citation type="submission" date="2017-05" db="EMBL/GenBank/DDBJ databases">
        <title>The draft genome of the hyperthermophilic archaeon 'Pyrodictium delaneyi strain Hulk', an iron and nitrate reducer, reveals the capacity for sulfate reduction.</title>
        <authorList>
            <person name="Demey L.M."/>
            <person name="Miller C."/>
            <person name="Manzella M."/>
            <person name="Reguera G."/>
            <person name="Kashefi K."/>
        </authorList>
    </citation>
    <scope>NUCLEOTIDE SEQUENCE [LARGE SCALE GENOMIC DNA]</scope>
    <source>
        <strain evidence="9 11">Hulk</strain>
    </source>
</reference>
<keyword evidence="4" id="KW-0547">Nucleotide-binding</keyword>
<dbReference type="Gene3D" id="3.40.50.300">
    <property type="entry name" value="P-loop containing nucleotide triphosphate hydrolases"/>
    <property type="match status" value="2"/>
</dbReference>
<dbReference type="GO" id="GO:0043190">
    <property type="term" value="C:ATP-binding cassette (ABC) transporter complex"/>
    <property type="evidence" value="ECO:0007669"/>
    <property type="project" value="TreeGrafter"/>
</dbReference>
<evidence type="ECO:0000313" key="8">
    <source>
        <dbReference type="EMBL" id="ALL01465.1"/>
    </source>
</evidence>
<keyword evidence="11" id="KW-1185">Reference proteome</keyword>
<dbReference type="InterPro" id="IPR015856">
    <property type="entry name" value="ABC_transpr_CbiO/EcfA_su"/>
</dbReference>
<dbReference type="PROSITE" id="PS50893">
    <property type="entry name" value="ABC_TRANSPORTER_2"/>
    <property type="match status" value="2"/>
</dbReference>
<dbReference type="SUPFAM" id="SSF52540">
    <property type="entry name" value="P-loop containing nucleoside triphosphate hydrolases"/>
    <property type="match status" value="2"/>
</dbReference>
<protein>
    <recommendedName>
        <fullName evidence="7">ABC transporter domain-containing protein</fullName>
    </recommendedName>
</protein>
<evidence type="ECO:0000256" key="1">
    <source>
        <dbReference type="ARBA" id="ARBA00004202"/>
    </source>
</evidence>
<dbReference type="GO" id="GO:0042626">
    <property type="term" value="F:ATPase-coupled transmembrane transporter activity"/>
    <property type="evidence" value="ECO:0007669"/>
    <property type="project" value="TreeGrafter"/>
</dbReference>
<keyword evidence="3" id="KW-0813">Transport</keyword>
<dbReference type="GO" id="GO:0016887">
    <property type="term" value="F:ATP hydrolysis activity"/>
    <property type="evidence" value="ECO:0007669"/>
    <property type="project" value="InterPro"/>
</dbReference>
<sequence>MLEAKIERVAYPRGRIGLENVELKLEPGTVLLVAGPSGSGKSTLLKTLAGVVPFIEEASVEAEIRVRGERLDQLPPGRRPIAYLPQDPGELALGEYGAEVLLFYGAKPRLPLANLLDRRIYEMSSGQLQRLVLSAVTGRDRDIVLLDEPLANLDAESSSQAYNTIRELIRNGVSVVIAEHRLSRVAGLASEMLVLSRGRLVFRGSPEEGLEVAERVGARPVRVSGVSLEKPCSCVEGEPVAGLNKVYVGYSGRLVLQGLDFVCPRGSLMAVVGPNGSGKTTLLKLLAGLMRPWRGRVWYSWGRWDWRMIGYVPSSPWLSFLEESVLDEVASVAHRAGSTTPVEDAIEALELLGLRGYEGEKPWRLSGGEMARLAVARAIVKKPRLLLLDEPLRGQDRRSAEAVLEAARLVARLGGCSVVVTHDLEFLSKFDAVFRLDKGCYLDWPSSS</sequence>
<dbReference type="CDD" id="cd03225">
    <property type="entry name" value="ABC_cobalt_CbiO_domain1"/>
    <property type="match status" value="1"/>
</dbReference>
<dbReference type="Proteomes" id="UP000058613">
    <property type="component" value="Chromosome"/>
</dbReference>
<dbReference type="PANTHER" id="PTHR43553">
    <property type="entry name" value="HEAVY METAL TRANSPORTER"/>
    <property type="match status" value="1"/>
</dbReference>
<accession>A0A0N7JD82</accession>
<dbReference type="InterPro" id="IPR050095">
    <property type="entry name" value="ECF_ABC_transporter_ATP-bd"/>
</dbReference>
<dbReference type="GeneID" id="26099763"/>
<dbReference type="OrthoDB" id="35850at2157"/>
<dbReference type="GO" id="GO:0005524">
    <property type="term" value="F:ATP binding"/>
    <property type="evidence" value="ECO:0007669"/>
    <property type="project" value="UniProtKB-KW"/>
</dbReference>
<dbReference type="Pfam" id="PF00005">
    <property type="entry name" value="ABC_tran"/>
    <property type="match status" value="2"/>
</dbReference>
<name>A0A0N7JD82_9CREN</name>
<reference evidence="8 10" key="1">
    <citation type="submission" date="2015-10" db="EMBL/GenBank/DDBJ databases">
        <title>Complete genome sequence of hyperthermophilic archaeon Pyrodictium delaneyi Su06.</title>
        <authorList>
            <person name="Jung J.-H."/>
            <person name="Lin J."/>
            <person name="Holden J.F."/>
            <person name="Park C.-S."/>
        </authorList>
    </citation>
    <scope>NUCLEOTIDE SEQUENCE [LARGE SCALE GENOMIC DNA]</scope>
    <source>
        <strain evidence="8 10">Su06</strain>
    </source>
</reference>
<dbReference type="PROSITE" id="PS00211">
    <property type="entry name" value="ABC_TRANSPORTER_1"/>
    <property type="match status" value="2"/>
</dbReference>
<proteinExistence type="inferred from homology"/>
<dbReference type="Proteomes" id="UP000196694">
    <property type="component" value="Unassembled WGS sequence"/>
</dbReference>
<comment type="subcellular location">
    <subcellularLocation>
        <location evidence="1">Cell membrane</location>
        <topology evidence="1">Peripheral membrane protein</topology>
    </subcellularLocation>
</comment>
<evidence type="ECO:0000313" key="10">
    <source>
        <dbReference type="Proteomes" id="UP000058613"/>
    </source>
</evidence>
<comment type="function">
    <text evidence="6">Probably part of an ABC transporter complex. Responsible for energy coupling to the transport system.</text>
</comment>
<dbReference type="InterPro" id="IPR027417">
    <property type="entry name" value="P-loop_NTPase"/>
</dbReference>
<evidence type="ECO:0000313" key="9">
    <source>
        <dbReference type="EMBL" id="OWJ54620.1"/>
    </source>
</evidence>
<evidence type="ECO:0000256" key="3">
    <source>
        <dbReference type="ARBA" id="ARBA00022448"/>
    </source>
</evidence>
<dbReference type="STRING" id="1273541.Pyrde_1421"/>
<comment type="similarity">
    <text evidence="2">Belongs to the ABC transporter superfamily.</text>
</comment>
<dbReference type="InterPro" id="IPR003593">
    <property type="entry name" value="AAA+_ATPase"/>
</dbReference>
<dbReference type="EMBL" id="CP013011">
    <property type="protein sequence ID" value="ALL01465.1"/>
    <property type="molecule type" value="Genomic_DNA"/>
</dbReference>
<dbReference type="AlphaFoldDB" id="A0A0N7JD82"/>
<dbReference type="RefSeq" id="WP_055409474.1">
    <property type="nucleotide sequence ID" value="NZ_CP013011.1"/>
</dbReference>
<dbReference type="EMBL" id="NCQP01000003">
    <property type="protein sequence ID" value="OWJ54620.1"/>
    <property type="molecule type" value="Genomic_DNA"/>
</dbReference>
<evidence type="ECO:0000256" key="5">
    <source>
        <dbReference type="ARBA" id="ARBA00022840"/>
    </source>
</evidence>
<evidence type="ECO:0000259" key="7">
    <source>
        <dbReference type="PROSITE" id="PS50893"/>
    </source>
</evidence>
<evidence type="ECO:0000313" key="11">
    <source>
        <dbReference type="Proteomes" id="UP000196694"/>
    </source>
</evidence>
<feature type="domain" description="ABC transporter" evidence="7">
    <location>
        <begin position="241"/>
        <end position="448"/>
    </location>
</feature>
<keyword evidence="5" id="KW-0067">ATP-binding</keyword>
<organism evidence="8 10">
    <name type="scientific">Pyrodictium delaneyi</name>
    <dbReference type="NCBI Taxonomy" id="1273541"/>
    <lineage>
        <taxon>Archaea</taxon>
        <taxon>Thermoproteota</taxon>
        <taxon>Thermoprotei</taxon>
        <taxon>Desulfurococcales</taxon>
        <taxon>Pyrodictiaceae</taxon>
        <taxon>Pyrodictium</taxon>
    </lineage>
</organism>
<dbReference type="PANTHER" id="PTHR43553:SF24">
    <property type="entry name" value="ENERGY-COUPLING FACTOR TRANSPORTER ATP-BINDING PROTEIN ECFA1"/>
    <property type="match status" value="1"/>
</dbReference>
<dbReference type="InterPro" id="IPR017871">
    <property type="entry name" value="ABC_transporter-like_CS"/>
</dbReference>
<evidence type="ECO:0000256" key="4">
    <source>
        <dbReference type="ARBA" id="ARBA00022741"/>
    </source>
</evidence>